<comment type="caution">
    <text evidence="2">The sequence shown here is derived from an EMBL/GenBank/DDBJ whole genome shotgun (WGS) entry which is preliminary data.</text>
</comment>
<keyword evidence="1" id="KW-0732">Signal</keyword>
<reference evidence="3" key="1">
    <citation type="submission" date="2017-11" db="EMBL/GenBank/DDBJ databases">
        <authorList>
            <person name="Watanabe M."/>
            <person name="Kojima H."/>
        </authorList>
    </citation>
    <scope>NUCLEOTIDE SEQUENCE [LARGE SCALE GENOMIC DNA]</scope>
    <source>
        <strain evidence="3">Tokyo 01</strain>
    </source>
</reference>
<evidence type="ECO:0000256" key="1">
    <source>
        <dbReference type="SAM" id="SignalP"/>
    </source>
</evidence>
<organism evidence="2 3">
    <name type="scientific">Desulfonema ishimotonii</name>
    <dbReference type="NCBI Taxonomy" id="45657"/>
    <lineage>
        <taxon>Bacteria</taxon>
        <taxon>Pseudomonadati</taxon>
        <taxon>Thermodesulfobacteriota</taxon>
        <taxon>Desulfobacteria</taxon>
        <taxon>Desulfobacterales</taxon>
        <taxon>Desulfococcaceae</taxon>
        <taxon>Desulfonema</taxon>
    </lineage>
</organism>
<evidence type="ECO:0000313" key="3">
    <source>
        <dbReference type="Proteomes" id="UP000288096"/>
    </source>
</evidence>
<dbReference type="Proteomes" id="UP000288096">
    <property type="component" value="Unassembled WGS sequence"/>
</dbReference>
<proteinExistence type="predicted"/>
<dbReference type="AlphaFoldDB" id="A0A401FU31"/>
<feature type="signal peptide" evidence="1">
    <location>
        <begin position="1"/>
        <end position="24"/>
    </location>
</feature>
<reference evidence="3" key="2">
    <citation type="submission" date="2019-01" db="EMBL/GenBank/DDBJ databases">
        <title>Genome sequence of Desulfonema ishimotonii strain Tokyo 01.</title>
        <authorList>
            <person name="Fukui M."/>
        </authorList>
    </citation>
    <scope>NUCLEOTIDE SEQUENCE [LARGE SCALE GENOMIC DNA]</scope>
    <source>
        <strain evidence="3">Tokyo 01</strain>
    </source>
</reference>
<accession>A0A401FU31</accession>
<gene>
    <name evidence="2" type="ORF">DENIS_1424</name>
</gene>
<feature type="chain" id="PRO_5019072085" evidence="1">
    <location>
        <begin position="25"/>
        <end position="187"/>
    </location>
</feature>
<name>A0A401FU31_9BACT</name>
<keyword evidence="3" id="KW-1185">Reference proteome</keyword>
<dbReference type="RefSeq" id="WP_124327881.1">
    <property type="nucleotide sequence ID" value="NZ_BEXT01000001.1"/>
</dbReference>
<sequence>MKMVSRIGILSLMICGMFSPTSYAGTLADDYSTVVQRRYDLEAQRKGYEKQLGTLAARKKSLTLLFFQCVSQKNKDFWETKLAESNASNDELSANRLELIDLRNHLDQTRKGLEEKRLEIEKKHTAKGPGTPYETEFREYMQALETEYFTLLETDLFEGYKTYLSKIEAHIGFLKESVGTCMKRKIK</sequence>
<dbReference type="EMBL" id="BEXT01000001">
    <property type="protein sequence ID" value="GBC60471.1"/>
    <property type="molecule type" value="Genomic_DNA"/>
</dbReference>
<evidence type="ECO:0000313" key="2">
    <source>
        <dbReference type="EMBL" id="GBC60471.1"/>
    </source>
</evidence>
<protein>
    <submittedName>
        <fullName evidence="2">Uncharacterized protein</fullName>
    </submittedName>
</protein>